<sequence>MGNWITSTFLRFDTFLSAYKQRQYSSIEYHRRDQAANPSLSLRTAAEIVALQRMKTNHDDADSDFSDDEECPQMTVQEERRMFEREQQIAFSGRCTIGDPDSCKQLREYITARCGPGPSTSTTRILLNRDIARRSARPTTDRTEASIVNTFLPNRKKRVDKVPTKSFCAQYVQNGRMLVVASQDEKIRFYQKNTRKSKYTSRYFQCNELKADACSWSILDMAVSADGSLICYSTWRDQIFLGRLDGGKNQTMTWTPLALGELKQE</sequence>
<reference evidence="1" key="2">
    <citation type="submission" date="2022-06" db="UniProtKB">
        <authorList>
            <consortium name="EnsemblMetazoa"/>
        </authorList>
    </citation>
    <scope>IDENTIFICATION</scope>
    <source>
        <strain evidence="1">DF5081</strain>
    </source>
</reference>
<dbReference type="AlphaFoldDB" id="A0A8R1I9U7"/>
<name>A0A8R1I9U7_CAEJA</name>
<dbReference type="Proteomes" id="UP000005237">
    <property type="component" value="Unassembled WGS sequence"/>
</dbReference>
<accession>A0A8R1I9U7</accession>
<dbReference type="SUPFAM" id="SSF101898">
    <property type="entry name" value="NHL repeat"/>
    <property type="match status" value="1"/>
</dbReference>
<dbReference type="GO" id="GO:0043161">
    <property type="term" value="P:proteasome-mediated ubiquitin-dependent protein catabolic process"/>
    <property type="evidence" value="ECO:0007669"/>
    <property type="project" value="TreeGrafter"/>
</dbReference>
<reference evidence="2" key="1">
    <citation type="submission" date="2010-08" db="EMBL/GenBank/DDBJ databases">
        <authorList>
            <consortium name="Caenorhabditis japonica Sequencing Consortium"/>
            <person name="Wilson R.K."/>
        </authorList>
    </citation>
    <scope>NUCLEOTIDE SEQUENCE [LARGE SCALE GENOMIC DNA]</scope>
    <source>
        <strain evidence="2">DF5081</strain>
    </source>
</reference>
<dbReference type="PANTHER" id="PTHR19847">
    <property type="entry name" value="DDB1- AND CUL4-ASSOCIATED FACTOR 11"/>
    <property type="match status" value="1"/>
</dbReference>
<dbReference type="EnsemblMetazoa" id="CJA27743.1">
    <property type="protein sequence ID" value="CJA27743.1"/>
    <property type="gene ID" value="WBGene00183316"/>
</dbReference>
<evidence type="ECO:0000313" key="1">
    <source>
        <dbReference type="EnsemblMetazoa" id="CJA27743.1"/>
    </source>
</evidence>
<evidence type="ECO:0000313" key="2">
    <source>
        <dbReference type="Proteomes" id="UP000005237"/>
    </source>
</evidence>
<dbReference type="InterPro" id="IPR051859">
    <property type="entry name" value="DCAF"/>
</dbReference>
<keyword evidence="2" id="KW-1185">Reference proteome</keyword>
<protein>
    <submittedName>
        <fullName evidence="1">Uncharacterized protein</fullName>
    </submittedName>
</protein>
<dbReference type="PANTHER" id="PTHR19847:SF7">
    <property type="entry name" value="DDB1- AND CUL4-ASSOCIATED FACTOR 11"/>
    <property type="match status" value="1"/>
</dbReference>
<proteinExistence type="predicted"/>
<organism evidence="1 2">
    <name type="scientific">Caenorhabditis japonica</name>
    <dbReference type="NCBI Taxonomy" id="281687"/>
    <lineage>
        <taxon>Eukaryota</taxon>
        <taxon>Metazoa</taxon>
        <taxon>Ecdysozoa</taxon>
        <taxon>Nematoda</taxon>
        <taxon>Chromadorea</taxon>
        <taxon>Rhabditida</taxon>
        <taxon>Rhabditina</taxon>
        <taxon>Rhabditomorpha</taxon>
        <taxon>Rhabditoidea</taxon>
        <taxon>Rhabditidae</taxon>
        <taxon>Peloderinae</taxon>
        <taxon>Caenorhabditis</taxon>
    </lineage>
</organism>
<dbReference type="GO" id="GO:0080008">
    <property type="term" value="C:Cul4-RING E3 ubiquitin ligase complex"/>
    <property type="evidence" value="ECO:0007669"/>
    <property type="project" value="TreeGrafter"/>
</dbReference>